<feature type="compositionally biased region" description="Acidic residues" evidence="5">
    <location>
        <begin position="36"/>
        <end position="62"/>
    </location>
</feature>
<dbReference type="Pfam" id="PF04069">
    <property type="entry name" value="OpuAC"/>
    <property type="match status" value="1"/>
</dbReference>
<dbReference type="PANTHER" id="PTHR47737">
    <property type="entry name" value="GLYCINE BETAINE/PROLINE BETAINE TRANSPORT SYSTEM PERMEASE PROTEIN PROW"/>
    <property type="match status" value="1"/>
</dbReference>
<dbReference type="GO" id="GO:0015871">
    <property type="term" value="P:choline transport"/>
    <property type="evidence" value="ECO:0007669"/>
    <property type="project" value="TreeGrafter"/>
</dbReference>
<dbReference type="Gene3D" id="3.10.105.10">
    <property type="entry name" value="Dipeptide-binding Protein, Domain 3"/>
    <property type="match status" value="2"/>
</dbReference>
<dbReference type="GO" id="GO:0031460">
    <property type="term" value="P:glycine betaine transport"/>
    <property type="evidence" value="ECO:0007669"/>
    <property type="project" value="TreeGrafter"/>
</dbReference>
<evidence type="ECO:0000259" key="7">
    <source>
        <dbReference type="Pfam" id="PF04069"/>
    </source>
</evidence>
<dbReference type="OrthoDB" id="9787902at2"/>
<organism evidence="8 9">
    <name type="scientific">Bogoriella caseilytica</name>
    <dbReference type="NCBI Taxonomy" id="56055"/>
    <lineage>
        <taxon>Bacteria</taxon>
        <taxon>Bacillati</taxon>
        <taxon>Actinomycetota</taxon>
        <taxon>Actinomycetes</taxon>
        <taxon>Micrococcales</taxon>
        <taxon>Bogoriellaceae</taxon>
        <taxon>Bogoriella</taxon>
    </lineage>
</organism>
<dbReference type="GO" id="GO:0015226">
    <property type="term" value="F:carnitine transmembrane transporter activity"/>
    <property type="evidence" value="ECO:0007669"/>
    <property type="project" value="TreeGrafter"/>
</dbReference>
<name>A0A3N2BA00_9MICO</name>
<comment type="subcellular location">
    <subcellularLocation>
        <location evidence="1">Cell membrane</location>
    </subcellularLocation>
</comment>
<evidence type="ECO:0000256" key="4">
    <source>
        <dbReference type="ARBA" id="ARBA00023136"/>
    </source>
</evidence>
<keyword evidence="9" id="KW-1185">Reference proteome</keyword>
<comment type="caution">
    <text evidence="8">The sequence shown here is derived from an EMBL/GenBank/DDBJ whole genome shotgun (WGS) entry which is preliminary data.</text>
</comment>
<dbReference type="Proteomes" id="UP000280668">
    <property type="component" value="Unassembled WGS sequence"/>
</dbReference>
<feature type="chain" id="PRO_5038808207" evidence="6">
    <location>
        <begin position="30"/>
        <end position="326"/>
    </location>
</feature>
<feature type="region of interest" description="Disordered" evidence="5">
    <location>
        <begin position="30"/>
        <end position="64"/>
    </location>
</feature>
<dbReference type="PANTHER" id="PTHR47737:SF1">
    <property type="entry name" value="GLYCINE BETAINE_PROLINE BETAINE TRANSPORT SYSTEM PERMEASE PROTEIN PROW"/>
    <property type="match status" value="1"/>
</dbReference>
<dbReference type="SUPFAM" id="SSF53850">
    <property type="entry name" value="Periplasmic binding protein-like II"/>
    <property type="match status" value="1"/>
</dbReference>
<keyword evidence="3" id="KW-1003">Cell membrane</keyword>
<evidence type="ECO:0000256" key="6">
    <source>
        <dbReference type="SAM" id="SignalP"/>
    </source>
</evidence>
<keyword evidence="4" id="KW-0472">Membrane</keyword>
<gene>
    <name evidence="8" type="ORF">EDD31_0447</name>
</gene>
<feature type="signal peptide" evidence="6">
    <location>
        <begin position="1"/>
        <end position="29"/>
    </location>
</feature>
<evidence type="ECO:0000313" key="8">
    <source>
        <dbReference type="EMBL" id="ROR72100.1"/>
    </source>
</evidence>
<keyword evidence="6" id="KW-0732">Signal</keyword>
<accession>A0A3N2BA00</accession>
<proteinExistence type="predicted"/>
<reference evidence="8 9" key="1">
    <citation type="submission" date="2018-11" db="EMBL/GenBank/DDBJ databases">
        <title>Sequencing the genomes of 1000 actinobacteria strains.</title>
        <authorList>
            <person name="Klenk H.-P."/>
        </authorList>
    </citation>
    <scope>NUCLEOTIDE SEQUENCE [LARGE SCALE GENOMIC DNA]</scope>
    <source>
        <strain evidence="8 9">DSM 11294</strain>
    </source>
</reference>
<feature type="region of interest" description="Disordered" evidence="5">
    <location>
        <begin position="304"/>
        <end position="326"/>
    </location>
</feature>
<evidence type="ECO:0000313" key="9">
    <source>
        <dbReference type="Proteomes" id="UP000280668"/>
    </source>
</evidence>
<evidence type="ECO:0000256" key="5">
    <source>
        <dbReference type="SAM" id="MobiDB-lite"/>
    </source>
</evidence>
<dbReference type="RefSeq" id="WP_123302717.1">
    <property type="nucleotide sequence ID" value="NZ_RKHK01000001.1"/>
</dbReference>
<dbReference type="GO" id="GO:0043190">
    <property type="term" value="C:ATP-binding cassette (ABC) transporter complex"/>
    <property type="evidence" value="ECO:0007669"/>
    <property type="project" value="InterPro"/>
</dbReference>
<dbReference type="Gene3D" id="3.40.190.100">
    <property type="entry name" value="Glycine betaine-binding periplasmic protein, domain 2"/>
    <property type="match status" value="1"/>
</dbReference>
<dbReference type="EMBL" id="RKHK01000001">
    <property type="protein sequence ID" value="ROR72100.1"/>
    <property type="molecule type" value="Genomic_DNA"/>
</dbReference>
<evidence type="ECO:0000256" key="2">
    <source>
        <dbReference type="ARBA" id="ARBA00022448"/>
    </source>
</evidence>
<dbReference type="CDD" id="cd13639">
    <property type="entry name" value="PBP2_OpuAC_like"/>
    <property type="match status" value="1"/>
</dbReference>
<dbReference type="InterPro" id="IPR007210">
    <property type="entry name" value="ABC_Gly_betaine_transp_sub-bd"/>
</dbReference>
<evidence type="ECO:0000256" key="1">
    <source>
        <dbReference type="ARBA" id="ARBA00004236"/>
    </source>
</evidence>
<feature type="domain" description="ABC-type glycine betaine transport system substrate-binding" evidence="7">
    <location>
        <begin position="67"/>
        <end position="313"/>
    </location>
</feature>
<protein>
    <submittedName>
        <fullName evidence="8">Glycine betaine/proline transport system substrate-binding protein</fullName>
    </submittedName>
</protein>
<keyword evidence="2" id="KW-0813">Transport</keyword>
<sequence>MRDTRLTSRRLPVAVAATAALALTLAACGDNGDNGADPEEPGTENGDENGDDPADESDDDAAGDGGTITLGYLPSWTDGLSMAYLLDYHLTEAGYDVVHEEFTEAGVLYTALASGDVDIYPSAWLPLTHGSYMESYEGDVEDLGMFYEGAVLTLAVPEYSDIDSITDLPDHVDALGGQIVGIEPGAGHMEVTADTVFPTYGLDEAGFDLAESSTSVMLTELEQAMNAEEDIVVTLWRPFWAYAEFDVKDLDDPEGALGDPEGLHFIANSEFSAEFPDVADWLGGLTLDDDTYGALEGAVAVDHEDDPAAGVQQFQDENPDAVPSID</sequence>
<dbReference type="GO" id="GO:0005275">
    <property type="term" value="F:amine transmembrane transporter activity"/>
    <property type="evidence" value="ECO:0007669"/>
    <property type="project" value="TreeGrafter"/>
</dbReference>
<dbReference type="PROSITE" id="PS51257">
    <property type="entry name" value="PROKAR_LIPOPROTEIN"/>
    <property type="match status" value="1"/>
</dbReference>
<dbReference type="AlphaFoldDB" id="A0A3N2BA00"/>
<evidence type="ECO:0000256" key="3">
    <source>
        <dbReference type="ARBA" id="ARBA00022475"/>
    </source>
</evidence>